<keyword evidence="6" id="KW-0138">CF(0)</keyword>
<dbReference type="InterPro" id="IPR000568">
    <property type="entry name" value="ATP_synth_F0_asu"/>
</dbReference>
<dbReference type="PROSITE" id="PS00449">
    <property type="entry name" value="ATPASE_A"/>
    <property type="match status" value="1"/>
</dbReference>
<name>A0A0S2MSI2_9CUCU</name>
<gene>
    <name evidence="15" type="primary">atp6</name>
</gene>
<comment type="similarity">
    <text evidence="3">Belongs to the ATPase A chain family.</text>
</comment>
<dbReference type="InterPro" id="IPR045083">
    <property type="entry name" value="ATP_synth_F0_asu_bact/mt"/>
</dbReference>
<evidence type="ECO:0000256" key="11">
    <source>
        <dbReference type="ARBA" id="ARBA00023136"/>
    </source>
</evidence>
<dbReference type="GO" id="GO:0005743">
    <property type="term" value="C:mitochondrial inner membrane"/>
    <property type="evidence" value="ECO:0007669"/>
    <property type="project" value="UniProtKB-SubCell"/>
</dbReference>
<keyword evidence="15" id="KW-0496">Mitochondrion</keyword>
<evidence type="ECO:0000256" key="9">
    <source>
        <dbReference type="ARBA" id="ARBA00022989"/>
    </source>
</evidence>
<keyword evidence="12" id="KW-0066">ATP synthesis</keyword>
<sequence length="234" mass="26519">MMMNLFSSFDPSTNFNLSLNWMSSLIGLLIIPPMFWLIPSRIHMIWMKMIFSLHKEFKILMKNSMGASLIFISLFSFILMNNFLGLFPYIFTSSSHMVFTLSLSLPLWISFMVFGWIFNTNHMFAHLVPSGTPGALMPFMVCIETISNIIRPGTLAIRLSANMIAGHLLMTLLGNVGPSISLHLVNYLIIVQILLLVLESAVAIIQSYVFTILSVLYSSEVNYDKKPSLSPCWY</sequence>
<dbReference type="PRINTS" id="PR00123">
    <property type="entry name" value="ATPASEA"/>
</dbReference>
<dbReference type="NCBIfam" id="TIGR01131">
    <property type="entry name" value="ATP_synt_6_or_A"/>
    <property type="match status" value="1"/>
</dbReference>
<dbReference type="InterPro" id="IPR035908">
    <property type="entry name" value="F0_ATP_A_sf"/>
</dbReference>
<accession>A0A0S2MSI2</accession>
<feature type="transmembrane region" description="Helical" evidence="14">
    <location>
        <begin position="67"/>
        <end position="91"/>
    </location>
</feature>
<comment type="subcellular location">
    <subcellularLocation>
        <location evidence="2">Membrane</location>
        <topology evidence="2">Multi-pass membrane protein</topology>
    </subcellularLocation>
    <subcellularLocation>
        <location evidence="13">Mitochondrion inner membrane</location>
        <topology evidence="13">Multi-pass membrane protein</topology>
    </subcellularLocation>
</comment>
<dbReference type="GO" id="GO:0046933">
    <property type="term" value="F:proton-transporting ATP synthase activity, rotational mechanism"/>
    <property type="evidence" value="ECO:0007669"/>
    <property type="project" value="TreeGrafter"/>
</dbReference>
<evidence type="ECO:0000256" key="10">
    <source>
        <dbReference type="ARBA" id="ARBA00023065"/>
    </source>
</evidence>
<feature type="transmembrane region" description="Helical" evidence="14">
    <location>
        <begin position="155"/>
        <end position="177"/>
    </location>
</feature>
<reference evidence="15" key="1">
    <citation type="submission" date="2012-06" db="EMBL/GenBank/DDBJ databases">
        <title>Mitogenomics of the Coleoptera under dense taxon sampling.</title>
        <authorList>
            <person name="Timmermans M.J.T.N."/>
            <person name="Lim J."/>
            <person name="Dodsworth S."/>
            <person name="Haran J."/>
            <person name="Ahrens D."/>
            <person name="Bocak L."/>
            <person name="London A."/>
            <person name="Culverwell L."/>
            <person name="Vogler A.P."/>
        </authorList>
    </citation>
    <scope>NUCLEOTIDE SEQUENCE</scope>
</reference>
<dbReference type="CDD" id="cd00310">
    <property type="entry name" value="ATP-synt_Fo_a_6"/>
    <property type="match status" value="1"/>
</dbReference>
<evidence type="ECO:0000256" key="7">
    <source>
        <dbReference type="ARBA" id="ARBA00022692"/>
    </source>
</evidence>
<keyword evidence="9 14" id="KW-1133">Transmembrane helix</keyword>
<dbReference type="PANTHER" id="PTHR11410:SF0">
    <property type="entry name" value="ATP SYNTHASE SUBUNIT A"/>
    <property type="match status" value="1"/>
</dbReference>
<evidence type="ECO:0000256" key="5">
    <source>
        <dbReference type="ARBA" id="ARBA00022448"/>
    </source>
</evidence>
<dbReference type="Pfam" id="PF00119">
    <property type="entry name" value="ATP-synt_A"/>
    <property type="match status" value="1"/>
</dbReference>
<evidence type="ECO:0000313" key="15">
    <source>
        <dbReference type="EMBL" id="ALO77681.1"/>
    </source>
</evidence>
<comment type="subunit">
    <text evidence="4">F-type ATPases have 2 components, CF(1) - the catalytic core - and CF(0) - the membrane proton channel. CF(1) has five subunits: alpha(3), beta(3), gamma(1), delta(1), epsilon(1). CF(0) has three main subunits: a, b and c.</text>
</comment>
<keyword evidence="10" id="KW-0406">Ion transport</keyword>
<dbReference type="GO" id="GO:0045259">
    <property type="term" value="C:proton-transporting ATP synthase complex"/>
    <property type="evidence" value="ECO:0007669"/>
    <property type="project" value="UniProtKB-KW"/>
</dbReference>
<evidence type="ECO:0000256" key="1">
    <source>
        <dbReference type="ARBA" id="ARBA00002070"/>
    </source>
</evidence>
<evidence type="ECO:0000256" key="4">
    <source>
        <dbReference type="ARBA" id="ARBA00011648"/>
    </source>
</evidence>
<feature type="transmembrane region" description="Helical" evidence="14">
    <location>
        <begin position="189"/>
        <end position="217"/>
    </location>
</feature>
<evidence type="ECO:0000256" key="14">
    <source>
        <dbReference type="SAM" id="Phobius"/>
    </source>
</evidence>
<geneLocation type="mitochondrion" evidence="15"/>
<evidence type="ECO:0000256" key="6">
    <source>
        <dbReference type="ARBA" id="ARBA00022547"/>
    </source>
</evidence>
<evidence type="ECO:0000256" key="2">
    <source>
        <dbReference type="ARBA" id="ARBA00004141"/>
    </source>
</evidence>
<protein>
    <recommendedName>
        <fullName evidence="13">ATP synthase subunit a</fullName>
    </recommendedName>
</protein>
<evidence type="ECO:0000256" key="12">
    <source>
        <dbReference type="ARBA" id="ARBA00023310"/>
    </source>
</evidence>
<evidence type="ECO:0000256" key="8">
    <source>
        <dbReference type="ARBA" id="ARBA00022781"/>
    </source>
</evidence>
<dbReference type="AlphaFoldDB" id="A0A0S2MSI2"/>
<organism evidence="15">
    <name type="scientific">Urodontus glabratus</name>
    <dbReference type="NCBI Taxonomy" id="1205599"/>
    <lineage>
        <taxon>Eukaryota</taxon>
        <taxon>Metazoa</taxon>
        <taxon>Ecdysozoa</taxon>
        <taxon>Arthropoda</taxon>
        <taxon>Hexapoda</taxon>
        <taxon>Insecta</taxon>
        <taxon>Pterygota</taxon>
        <taxon>Neoptera</taxon>
        <taxon>Endopterygota</taxon>
        <taxon>Coleoptera</taxon>
        <taxon>Polyphaga</taxon>
        <taxon>Cucujiformia</taxon>
        <taxon>Anthribidae</taxon>
        <taxon>Urodontinae</taxon>
        <taxon>Urodontus</taxon>
    </lineage>
</organism>
<feature type="transmembrane region" description="Helical" evidence="14">
    <location>
        <begin position="97"/>
        <end position="118"/>
    </location>
</feature>
<keyword evidence="8" id="KW-0375">Hydrogen ion transport</keyword>
<keyword evidence="5" id="KW-0813">Transport</keyword>
<dbReference type="SUPFAM" id="SSF81336">
    <property type="entry name" value="F1F0 ATP synthase subunit A"/>
    <property type="match status" value="1"/>
</dbReference>
<comment type="function">
    <text evidence="1">Mitochondrial membrane ATP synthase (F(1)F(0) ATP synthase or Complex V) produces ATP from ADP in the presence of a proton gradient across the membrane which is generated by electron transport complexes of the respiratory chain. F-type ATPases consist of two structural domains, F(1) - containing the extramembraneous catalytic core and F(0) - containing the membrane proton channel, linked together by a central stalk and a peripheral stalk. During catalysis, ATP synthesis in the catalytic domain of F(1) is coupled via a rotary mechanism of the central stalk subunits to proton translocation. Key component of the proton channel; it may play a direct role in the translocation of protons across the membrane.</text>
</comment>
<keyword evidence="11 14" id="KW-0472">Membrane</keyword>
<dbReference type="Gene3D" id="1.20.120.220">
    <property type="entry name" value="ATP synthase, F0 complex, subunit A"/>
    <property type="match status" value="1"/>
</dbReference>
<evidence type="ECO:0000256" key="13">
    <source>
        <dbReference type="RuleBase" id="RU004450"/>
    </source>
</evidence>
<proteinExistence type="inferred from homology"/>
<dbReference type="PANTHER" id="PTHR11410">
    <property type="entry name" value="ATP SYNTHASE SUBUNIT A"/>
    <property type="match status" value="1"/>
</dbReference>
<feature type="transmembrane region" description="Helical" evidence="14">
    <location>
        <begin position="20"/>
        <end position="39"/>
    </location>
</feature>
<dbReference type="InterPro" id="IPR023011">
    <property type="entry name" value="ATP_synth_F0_asu_AS"/>
</dbReference>
<dbReference type="EMBL" id="JX412859">
    <property type="protein sequence ID" value="ALO77681.1"/>
    <property type="molecule type" value="Genomic_DNA"/>
</dbReference>
<evidence type="ECO:0000256" key="3">
    <source>
        <dbReference type="ARBA" id="ARBA00006810"/>
    </source>
</evidence>
<keyword evidence="7 14" id="KW-0812">Transmembrane</keyword>